<feature type="compositionally biased region" description="Basic and acidic residues" evidence="1">
    <location>
        <begin position="491"/>
        <end position="516"/>
    </location>
</feature>
<feature type="compositionally biased region" description="Basic and acidic residues" evidence="1">
    <location>
        <begin position="447"/>
        <end position="457"/>
    </location>
</feature>
<feature type="region of interest" description="Disordered" evidence="1">
    <location>
        <begin position="418"/>
        <end position="457"/>
    </location>
</feature>
<reference evidence="2 3" key="1">
    <citation type="journal article" date="2024" name="J Genomics">
        <title>Draft genome sequencing and assembly of Favolaschia claudopus CIRM-BRFM 2984 isolated from oak limbs.</title>
        <authorList>
            <person name="Navarro D."/>
            <person name="Drula E."/>
            <person name="Chaduli D."/>
            <person name="Cazenave R."/>
            <person name="Ahrendt S."/>
            <person name="Wang J."/>
            <person name="Lipzen A."/>
            <person name="Daum C."/>
            <person name="Barry K."/>
            <person name="Grigoriev I.V."/>
            <person name="Favel A."/>
            <person name="Rosso M.N."/>
            <person name="Martin F."/>
        </authorList>
    </citation>
    <scope>NUCLEOTIDE SEQUENCE [LARGE SCALE GENOMIC DNA]</scope>
    <source>
        <strain evidence="2 3">CIRM-BRFM 2984</strain>
    </source>
</reference>
<dbReference type="Proteomes" id="UP001362999">
    <property type="component" value="Unassembled WGS sequence"/>
</dbReference>
<evidence type="ECO:0000313" key="3">
    <source>
        <dbReference type="Proteomes" id="UP001362999"/>
    </source>
</evidence>
<keyword evidence="3" id="KW-1185">Reference proteome</keyword>
<feature type="compositionally biased region" description="Basic residues" evidence="1">
    <location>
        <begin position="481"/>
        <end position="490"/>
    </location>
</feature>
<name>A0AAW0BLS4_9AGAR</name>
<evidence type="ECO:0000256" key="1">
    <source>
        <dbReference type="SAM" id="MobiDB-lite"/>
    </source>
</evidence>
<comment type="caution">
    <text evidence="2">The sequence shown here is derived from an EMBL/GenBank/DDBJ whole genome shotgun (WGS) entry which is preliminary data.</text>
</comment>
<protein>
    <submittedName>
        <fullName evidence="2">Uncharacterized protein</fullName>
    </submittedName>
</protein>
<accession>A0AAW0BLS4</accession>
<organism evidence="2 3">
    <name type="scientific">Favolaschia claudopus</name>
    <dbReference type="NCBI Taxonomy" id="2862362"/>
    <lineage>
        <taxon>Eukaryota</taxon>
        <taxon>Fungi</taxon>
        <taxon>Dikarya</taxon>
        <taxon>Basidiomycota</taxon>
        <taxon>Agaricomycotina</taxon>
        <taxon>Agaricomycetes</taxon>
        <taxon>Agaricomycetidae</taxon>
        <taxon>Agaricales</taxon>
        <taxon>Marasmiineae</taxon>
        <taxon>Mycenaceae</taxon>
        <taxon>Favolaschia</taxon>
    </lineage>
</organism>
<sequence>MAVDSGDPRTLTWYGLGGDCKASVASGADEYLDDTTHLEQNTTYDDVGRYTCLDPGWQPDWFRDEKSYADWTPISAATGCDIDYEMGVDLQMHEGQWQYTEDALEEMAGDLTRMWQVVNAIKGHGKYEVDSACPVEFNLDVLYNGYDTSKEAQGIPIDLIRNVQLWKLEGHKKRGFLVSLHRDWQSLNFGLLVASDVPIYYIWGLFDSTNARFGRLNPRLIDAYNYACQRLGVASRTIEDMQEMKEQYQACLKFDEYLDKVYNPLDKKVVPMPLFTTVSGFIRYWMKDAEGWRRRLLTTKEDFWHMDRLFHHAVAKDKEAKVTNVIFHRFHCKPPNLELGPNNTFMDEDIPEQNVAEIRKRFKGHCAPRMGQFFDIVTGVERTAPIDIKDPVAVQTHERNEFLLPPPVSIQGRSLISRVTGEPNPYPDLSRIGRTMGPRRGGPNSDHSSERQEGDSHRPIAFRGGWAAAMARTDNAGNYPAHRRNRRQRLPSRDDSSSEYKDSRSHVSISSRERSPPARRRHYGSSLNYPGRIPRPSQRVVRANHAQRRALDGASSLHLEHGLPERRLLDSLRSRRDEIENDCIADSGRPLPLTRFGNCSGCENYFPRIPIMHRATTKAQLEDNSRRLEAAPSPAQTYAPWLKLLGDIAGLENARAIIARGGVASWIVRAYRYIGLVSKLMEGPSVHVTVFNGGGNDSADEDSLRLKWDELSENDYQCIYGYVPGTTREKDSWMYPPDELLEELSKHYYREWNPTVDDLMCRVRKEGDDKPCRGKLRTRKGWQEFFHGTNHGKWAPKVEVNDKWIEEAKKRFGRAFCGSWNKKPVWDIMLPETFREDF</sequence>
<dbReference type="AlphaFoldDB" id="A0AAW0BLS4"/>
<gene>
    <name evidence="2" type="ORF">R3P38DRAFT_2776502</name>
</gene>
<evidence type="ECO:0000313" key="2">
    <source>
        <dbReference type="EMBL" id="KAK7027586.1"/>
    </source>
</evidence>
<dbReference type="EMBL" id="JAWWNJ010000029">
    <property type="protein sequence ID" value="KAK7027586.1"/>
    <property type="molecule type" value="Genomic_DNA"/>
</dbReference>
<feature type="region of interest" description="Disordered" evidence="1">
    <location>
        <begin position="473"/>
        <end position="557"/>
    </location>
</feature>
<proteinExistence type="predicted"/>